<name>A0A3P6DCU2_BRACM</name>
<accession>A0A3P6DCU2</accession>
<evidence type="ECO:0000313" key="1">
    <source>
        <dbReference type="EMBL" id="VDD24018.1"/>
    </source>
</evidence>
<dbReference type="AlphaFoldDB" id="A0A3P6DCU2"/>
<gene>
    <name evidence="1" type="ORF">BRASC48T46262Z</name>
</gene>
<proteinExistence type="predicted"/>
<dbReference type="EMBL" id="LR031593">
    <property type="protein sequence ID" value="VDD24018.1"/>
    <property type="molecule type" value="Genomic_DNA"/>
</dbReference>
<sequence length="105" mass="11612">MHFVGTKKKVIQSTSALPLLNRNKKELITTACEKSSPQLKAHLLLLSVTSLSVVGLIHQGIRLLLGMPILRVLSLPTSRHHLAGSCRVDRSKRERLDDVFIPGLL</sequence>
<organism evidence="1">
    <name type="scientific">Brassica campestris</name>
    <name type="common">Field mustard</name>
    <dbReference type="NCBI Taxonomy" id="3711"/>
    <lineage>
        <taxon>Eukaryota</taxon>
        <taxon>Viridiplantae</taxon>
        <taxon>Streptophyta</taxon>
        <taxon>Embryophyta</taxon>
        <taxon>Tracheophyta</taxon>
        <taxon>Spermatophyta</taxon>
        <taxon>Magnoliopsida</taxon>
        <taxon>eudicotyledons</taxon>
        <taxon>Gunneridae</taxon>
        <taxon>Pentapetalae</taxon>
        <taxon>rosids</taxon>
        <taxon>malvids</taxon>
        <taxon>Brassicales</taxon>
        <taxon>Brassicaceae</taxon>
        <taxon>Brassiceae</taxon>
        <taxon>Brassica</taxon>
    </lineage>
</organism>
<reference evidence="1" key="1">
    <citation type="submission" date="2018-11" db="EMBL/GenBank/DDBJ databases">
        <authorList>
            <consortium name="Genoscope - CEA"/>
            <person name="William W."/>
        </authorList>
    </citation>
    <scope>NUCLEOTIDE SEQUENCE</scope>
</reference>
<protein>
    <submittedName>
        <fullName evidence="1">Uncharacterized protein</fullName>
    </submittedName>
</protein>